<accession>A0A2V5I037</accession>
<name>A0A2V5I037_9EURO</name>
<evidence type="ECO:0000256" key="1">
    <source>
        <dbReference type="SAM" id="MobiDB-lite"/>
    </source>
</evidence>
<feature type="region of interest" description="Disordered" evidence="1">
    <location>
        <begin position="1"/>
        <end position="68"/>
    </location>
</feature>
<proteinExistence type="predicted"/>
<protein>
    <submittedName>
        <fullName evidence="2">Uncharacterized protein</fullName>
    </submittedName>
</protein>
<reference evidence="2 3" key="1">
    <citation type="submission" date="2018-02" db="EMBL/GenBank/DDBJ databases">
        <title>The genomes of Aspergillus section Nigri reveals drivers in fungal speciation.</title>
        <authorList>
            <consortium name="DOE Joint Genome Institute"/>
            <person name="Vesth T.C."/>
            <person name="Nybo J."/>
            <person name="Theobald S."/>
            <person name="Brandl J."/>
            <person name="Frisvad J.C."/>
            <person name="Nielsen K.F."/>
            <person name="Lyhne E.K."/>
            <person name="Kogle M.E."/>
            <person name="Kuo A."/>
            <person name="Riley R."/>
            <person name="Clum A."/>
            <person name="Nolan M."/>
            <person name="Lipzen A."/>
            <person name="Salamov A."/>
            <person name="Henrissat B."/>
            <person name="Wiebenga A."/>
            <person name="De vries R.P."/>
            <person name="Grigoriev I.V."/>
            <person name="Mortensen U.H."/>
            <person name="Andersen M.R."/>
            <person name="Baker S.E."/>
        </authorList>
    </citation>
    <scope>NUCLEOTIDE SEQUENCE [LARGE SCALE GENOMIC DNA]</scope>
    <source>
        <strain evidence="2 3">CBS 114.80</strain>
    </source>
</reference>
<evidence type="ECO:0000313" key="2">
    <source>
        <dbReference type="EMBL" id="PYI27273.1"/>
    </source>
</evidence>
<dbReference type="AlphaFoldDB" id="A0A2V5I037"/>
<feature type="region of interest" description="Disordered" evidence="1">
    <location>
        <begin position="139"/>
        <end position="188"/>
    </location>
</feature>
<organism evidence="2 3">
    <name type="scientific">Aspergillus indologenus CBS 114.80</name>
    <dbReference type="NCBI Taxonomy" id="1450541"/>
    <lineage>
        <taxon>Eukaryota</taxon>
        <taxon>Fungi</taxon>
        <taxon>Dikarya</taxon>
        <taxon>Ascomycota</taxon>
        <taxon>Pezizomycotina</taxon>
        <taxon>Eurotiomycetes</taxon>
        <taxon>Eurotiomycetidae</taxon>
        <taxon>Eurotiales</taxon>
        <taxon>Aspergillaceae</taxon>
        <taxon>Aspergillus</taxon>
        <taxon>Aspergillus subgen. Circumdati</taxon>
    </lineage>
</organism>
<gene>
    <name evidence="2" type="ORF">BP00DRAFT_450456</name>
</gene>
<feature type="compositionally biased region" description="Polar residues" evidence="1">
    <location>
        <begin position="172"/>
        <end position="188"/>
    </location>
</feature>
<sequence>MADTQGLPGGWTSIVPSYSYSPEDDPRTLTMAASFQPARPATNSLLGKSAPPQHSDPTARPSELTSTPTYLNTSMQWTMAPLGTEFTPGVVPYLVDPWRPQTHSAQHTLASGPSGQNIIAISAPGKARQRVHDQISLLPPTGASGSGSSTLKEAIPEPPTSRIPISSDGRPYSTNWRRPRNSSTSSSVTGICTFGTPTLHLDRMYWIVCLFPECGRLFNRHDDFLKHRLRVPRYCKTRPN</sequence>
<feature type="compositionally biased region" description="Low complexity" evidence="1">
    <location>
        <begin position="139"/>
        <end position="151"/>
    </location>
</feature>
<dbReference type="Proteomes" id="UP000248817">
    <property type="component" value="Unassembled WGS sequence"/>
</dbReference>
<dbReference type="EMBL" id="KZ825574">
    <property type="protein sequence ID" value="PYI27273.1"/>
    <property type="molecule type" value="Genomic_DNA"/>
</dbReference>
<evidence type="ECO:0000313" key="3">
    <source>
        <dbReference type="Proteomes" id="UP000248817"/>
    </source>
</evidence>
<keyword evidence="3" id="KW-1185">Reference proteome</keyword>